<dbReference type="PANTHER" id="PTHR36974">
    <property type="entry name" value="MEMBRANE PROTEIN-RELATED"/>
    <property type="match status" value="1"/>
</dbReference>
<sequence length="187" mass="21286">MILLFCIRKLYLYWQQFIKSIGNKNTRAPKWNSICMYGNIKQKVVKTENIKTAARILLGANLIFAGISHLTFARKAFKAQVPDWVPLKKDDTVVYSGIAEIALGTALVLTPDKHKATVGKIAGAFFTAVFPGNIAQYTQHRSAFGLDTDEKRFVRLLFQPALVYWAIKSTSNEDKRFSVKKLLRFRR</sequence>
<keyword evidence="2" id="KW-1185">Reference proteome</keyword>
<dbReference type="EMBL" id="RBKU01000001">
    <property type="protein sequence ID" value="RKR81911.1"/>
    <property type="molecule type" value="Genomic_DNA"/>
</dbReference>
<protein>
    <submittedName>
        <fullName evidence="1">Putative membrane protein</fullName>
    </submittedName>
</protein>
<reference evidence="1 2" key="1">
    <citation type="submission" date="2018-10" db="EMBL/GenBank/DDBJ databases">
        <title>Genomic Encyclopedia of Archaeal and Bacterial Type Strains, Phase II (KMG-II): from individual species to whole genera.</title>
        <authorList>
            <person name="Goeker M."/>
        </authorList>
    </citation>
    <scope>NUCLEOTIDE SEQUENCE [LARGE SCALE GENOMIC DNA]</scope>
    <source>
        <strain evidence="1 2">DSM 18602</strain>
    </source>
</reference>
<name>A0A495IZV5_9SPHI</name>
<dbReference type="Proteomes" id="UP000268007">
    <property type="component" value="Unassembled WGS sequence"/>
</dbReference>
<dbReference type="AlphaFoldDB" id="A0A495IZV5"/>
<organism evidence="1 2">
    <name type="scientific">Mucilaginibacter gracilis</name>
    <dbReference type="NCBI Taxonomy" id="423350"/>
    <lineage>
        <taxon>Bacteria</taxon>
        <taxon>Pseudomonadati</taxon>
        <taxon>Bacteroidota</taxon>
        <taxon>Sphingobacteriia</taxon>
        <taxon>Sphingobacteriales</taxon>
        <taxon>Sphingobacteriaceae</taxon>
        <taxon>Mucilaginibacter</taxon>
    </lineage>
</organism>
<gene>
    <name evidence="1" type="ORF">BDD43_2073</name>
</gene>
<dbReference type="PANTHER" id="PTHR36974:SF1">
    <property type="entry name" value="DOXX FAMILY MEMBRANE PROTEIN"/>
    <property type="match status" value="1"/>
</dbReference>
<evidence type="ECO:0000313" key="1">
    <source>
        <dbReference type="EMBL" id="RKR81911.1"/>
    </source>
</evidence>
<accession>A0A495IZV5</accession>
<evidence type="ECO:0000313" key="2">
    <source>
        <dbReference type="Proteomes" id="UP000268007"/>
    </source>
</evidence>
<proteinExistence type="predicted"/>
<comment type="caution">
    <text evidence="1">The sequence shown here is derived from an EMBL/GenBank/DDBJ whole genome shotgun (WGS) entry which is preliminary data.</text>
</comment>